<accession>A0A502BK87</accession>
<dbReference type="Pfam" id="PF01869">
    <property type="entry name" value="BcrAD_BadFG"/>
    <property type="match status" value="1"/>
</dbReference>
<dbReference type="RefSeq" id="WP_140905812.1">
    <property type="nucleotide sequence ID" value="NZ_JBHTMD010000046.1"/>
</dbReference>
<dbReference type="PANTHER" id="PTHR43190">
    <property type="entry name" value="N-ACETYL-D-GLUCOSAMINE KINASE"/>
    <property type="match status" value="1"/>
</dbReference>
<organism evidence="2 3">
    <name type="scientific">Brucella gallinifaecis</name>
    <dbReference type="NCBI Taxonomy" id="215590"/>
    <lineage>
        <taxon>Bacteria</taxon>
        <taxon>Pseudomonadati</taxon>
        <taxon>Pseudomonadota</taxon>
        <taxon>Alphaproteobacteria</taxon>
        <taxon>Hyphomicrobiales</taxon>
        <taxon>Brucellaceae</taxon>
        <taxon>Brucella/Ochrobactrum group</taxon>
        <taxon>Brucella</taxon>
    </lineage>
</organism>
<dbReference type="PANTHER" id="PTHR43190:SF3">
    <property type="entry name" value="N-ACETYL-D-GLUCOSAMINE KINASE"/>
    <property type="match status" value="1"/>
</dbReference>
<dbReference type="AlphaFoldDB" id="A0A502BK87"/>
<sequence>MHYLFGIDGGGTGCRAILANKDGTILGNGLSGPANIGADTPNAIRHIREAAEQARLEAGLHSSIYETSSAVLGLAGANSLADPDSVYEALPFAESRIVSDTITALQGAVGNGDGAIAILGTGSAFAKRTGNIVKIVGGHGFMLSDHAGGARLGRDLLEQSLLAHDGIVNETVLTTTIMSRFGNDAHKITQFSRTATAADYAIFAPMVFEFFKKDDPLALKLLSDACVMIERQLDKLNIKAGKRFSIIGGLASSYASLDLLPYKEYYIPAQGDSLQGALALALQKNADHATATRR</sequence>
<keyword evidence="3" id="KW-1185">Reference proteome</keyword>
<dbReference type="OrthoDB" id="63487at2"/>
<protein>
    <submittedName>
        <fullName evidence="2">ATPase</fullName>
    </submittedName>
</protein>
<comment type="caution">
    <text evidence="2">The sequence shown here is derived from an EMBL/GenBank/DDBJ whole genome shotgun (WGS) entry which is preliminary data.</text>
</comment>
<dbReference type="Proteomes" id="UP000315388">
    <property type="component" value="Unassembled WGS sequence"/>
</dbReference>
<dbReference type="Gene3D" id="3.30.420.40">
    <property type="match status" value="2"/>
</dbReference>
<evidence type="ECO:0000313" key="2">
    <source>
        <dbReference type="EMBL" id="TPF74410.1"/>
    </source>
</evidence>
<dbReference type="CDD" id="cd24082">
    <property type="entry name" value="ASKHA_NBD_GspK-like"/>
    <property type="match status" value="1"/>
</dbReference>
<dbReference type="InterPro" id="IPR052519">
    <property type="entry name" value="Euk-type_GlcNAc_Kinase"/>
</dbReference>
<dbReference type="EMBL" id="VEWJ01000011">
    <property type="protein sequence ID" value="TPF74410.1"/>
    <property type="molecule type" value="Genomic_DNA"/>
</dbReference>
<dbReference type="SUPFAM" id="SSF53067">
    <property type="entry name" value="Actin-like ATPase domain"/>
    <property type="match status" value="2"/>
</dbReference>
<dbReference type="InterPro" id="IPR043129">
    <property type="entry name" value="ATPase_NBD"/>
</dbReference>
<name>A0A502BK87_9HYPH</name>
<evidence type="ECO:0000313" key="3">
    <source>
        <dbReference type="Proteomes" id="UP000315388"/>
    </source>
</evidence>
<reference evidence="2 3" key="1">
    <citation type="journal article" date="2003" name="Int. J. Syst. Evol. Microbiol.">
        <title>Towards a standardized format for the description of a novel species (of an established genus): Ochrobactrum gallinifaecis sp. nov.</title>
        <authorList>
            <person name="Kampfer P."/>
            <person name="Buczolits S."/>
            <person name="Albrecht A."/>
            <person name="Busse H.J."/>
            <person name="Stackebrandt E."/>
        </authorList>
    </citation>
    <scope>NUCLEOTIDE SEQUENCE [LARGE SCALE GENOMIC DNA]</scope>
    <source>
        <strain evidence="2 3">ISO 196</strain>
    </source>
</reference>
<feature type="domain" description="ATPase BadF/BadG/BcrA/BcrD type" evidence="1">
    <location>
        <begin position="6"/>
        <end position="260"/>
    </location>
</feature>
<dbReference type="InterPro" id="IPR002731">
    <property type="entry name" value="ATPase_BadF"/>
</dbReference>
<evidence type="ECO:0000259" key="1">
    <source>
        <dbReference type="Pfam" id="PF01869"/>
    </source>
</evidence>
<proteinExistence type="predicted"/>
<gene>
    <name evidence="2" type="ORF">FHY56_14175</name>
</gene>